<sequence length="581" mass="64045">MNRLVAGCGLVCAFWLALPGVCAAQLMVEGLPRWGFDGKVRVGRFNLLTVEVFNSSDRPWQGNPKLEAATGFGGGDIPVIQQGLYVEPYGRRRLQFLVFTPRVTDYRLSWGRREGEQFLIDEPASTMRLAEVQFAESNPLLSSLADMPRFDDADFPPSAAGLETLAVVNLDHVPGWNDAQNRAFLDWLSAGGTLHLYQGSGGTNPAFRGTLSVLNEPSDNFPIGAGQVVRHAAGIQTAEVPEKEAAESNNRYRMWEPTRSSLELLKMMTQPDHNWGVIYLMTIAYLLLIFPGCWLLGRKKGDYRITYGAILGIVLLFSVGFRTVGARGYGENTSVHSVALAQPASGNRALLTQWSSLFVTGGGEYEIKHQTEGTVYSSGQLDERIPGFVLNRPVSLMMTDIASFSARTFIQAGVLSSLPLAPKILKFEQEEGNGSLKSLQLKSLELEFADDSLWKDDGLFRGVVLAGDRIYVLQPQGNSLVAATGGQSLKEVINQSDWTVGRYAFSNQTRTPPQLFESLRGPLIAYDLNLGSDEDVDSFVLPRGQAKAYLYVRLPDNARLEGDRFTQQSGRMLYVLPIREQ</sequence>
<feature type="signal peptide" evidence="2">
    <location>
        <begin position="1"/>
        <end position="23"/>
    </location>
</feature>
<evidence type="ECO:0000256" key="2">
    <source>
        <dbReference type="SAM" id="SignalP"/>
    </source>
</evidence>
<dbReference type="EMBL" id="FOQD01000015">
    <property type="protein sequence ID" value="SFJ08521.1"/>
    <property type="molecule type" value="Genomic_DNA"/>
</dbReference>
<protein>
    <submittedName>
        <fullName evidence="3">Uncharacterized protein</fullName>
    </submittedName>
</protein>
<feature type="chain" id="PRO_5011750527" evidence="2">
    <location>
        <begin position="24"/>
        <end position="581"/>
    </location>
</feature>
<keyword evidence="1" id="KW-1133">Transmembrane helix</keyword>
<keyword evidence="1" id="KW-0812">Transmembrane</keyword>
<evidence type="ECO:0000313" key="3">
    <source>
        <dbReference type="EMBL" id="SFJ08521.1"/>
    </source>
</evidence>
<dbReference type="Proteomes" id="UP000199518">
    <property type="component" value="Unassembled WGS sequence"/>
</dbReference>
<dbReference type="STRING" id="1576369.SAMN05421753_11596"/>
<keyword evidence="4" id="KW-1185">Reference proteome</keyword>
<dbReference type="AlphaFoldDB" id="A0A1I3NGZ5"/>
<dbReference type="RefSeq" id="WP_092053443.1">
    <property type="nucleotide sequence ID" value="NZ_FOQD01000015.1"/>
</dbReference>
<dbReference type="OrthoDB" id="214230at2"/>
<feature type="transmembrane region" description="Helical" evidence="1">
    <location>
        <begin position="275"/>
        <end position="296"/>
    </location>
</feature>
<proteinExistence type="predicted"/>
<keyword evidence="2" id="KW-0732">Signal</keyword>
<evidence type="ECO:0000313" key="4">
    <source>
        <dbReference type="Proteomes" id="UP000199518"/>
    </source>
</evidence>
<keyword evidence="1" id="KW-0472">Membrane</keyword>
<feature type="transmembrane region" description="Helical" evidence="1">
    <location>
        <begin position="305"/>
        <end position="324"/>
    </location>
</feature>
<reference evidence="4" key="1">
    <citation type="submission" date="2016-10" db="EMBL/GenBank/DDBJ databases">
        <authorList>
            <person name="Varghese N."/>
            <person name="Submissions S."/>
        </authorList>
    </citation>
    <scope>NUCLEOTIDE SEQUENCE [LARGE SCALE GENOMIC DNA]</scope>
    <source>
        <strain evidence="4">DSM 26348</strain>
    </source>
</reference>
<name>A0A1I3NGZ5_9PLAN</name>
<accession>A0A1I3NGZ5</accession>
<gene>
    <name evidence="3" type="ORF">SAMN05421753_11596</name>
</gene>
<evidence type="ECO:0000256" key="1">
    <source>
        <dbReference type="SAM" id="Phobius"/>
    </source>
</evidence>
<organism evidence="3 4">
    <name type="scientific">Planctomicrobium piriforme</name>
    <dbReference type="NCBI Taxonomy" id="1576369"/>
    <lineage>
        <taxon>Bacteria</taxon>
        <taxon>Pseudomonadati</taxon>
        <taxon>Planctomycetota</taxon>
        <taxon>Planctomycetia</taxon>
        <taxon>Planctomycetales</taxon>
        <taxon>Planctomycetaceae</taxon>
        <taxon>Planctomicrobium</taxon>
    </lineage>
</organism>